<evidence type="ECO:0000313" key="9">
    <source>
        <dbReference type="Proteomes" id="UP001161247"/>
    </source>
</evidence>
<feature type="region of interest" description="Disordered" evidence="6">
    <location>
        <begin position="137"/>
        <end position="329"/>
    </location>
</feature>
<dbReference type="GO" id="GO:0034605">
    <property type="term" value="P:cellular response to heat"/>
    <property type="evidence" value="ECO:0007669"/>
    <property type="project" value="TreeGrafter"/>
</dbReference>
<feature type="compositionally biased region" description="Basic and acidic residues" evidence="6">
    <location>
        <begin position="158"/>
        <end position="176"/>
    </location>
</feature>
<proteinExistence type="inferred from homology"/>
<dbReference type="AlphaFoldDB" id="A0AAV1EA41"/>
<dbReference type="GO" id="GO:0006952">
    <property type="term" value="P:defense response"/>
    <property type="evidence" value="ECO:0007669"/>
    <property type="project" value="UniProtKB-KW"/>
</dbReference>
<sequence length="351" mass="40081">MELELELKLTRVADEFSSADFLLAKDRAGPLFISTESDTMFILTAHLKGYKKQDIEIEINEDGTRIIIKGEKLVQETVMLGWKLQKKETEKREFRKAFKIPDGVILDKIKARFDDDECKLTISMPKKEKGIRGVSIQEVNEPEIDRQGSETLQIVPDKFPEEQDLQPEKLKGKEEESVQEENSTQVPETIGAQETVETGSDVVNPQETQMSDQNDQNGSPQKESSGHDHVESDTIKEMKNIANEIREEAKTPILVDQEAIKESSKFETGMQGETSQSNEEKLQGEHDQCPPLEQEINKNQLNEHQVNEDNVEEDDKEDESAYGRHTDEAQLQEAFVVHYIRTKNQPGKRRD</sequence>
<keyword evidence="3" id="KW-0611">Plant defense</keyword>
<evidence type="ECO:0000259" key="7">
    <source>
        <dbReference type="PROSITE" id="PS01031"/>
    </source>
</evidence>
<dbReference type="PANTHER" id="PTHR43670:SF34">
    <property type="entry name" value="HSP20-LIKE CHAPERONES SUPERFAMILY PROTEIN"/>
    <property type="match status" value="1"/>
</dbReference>
<evidence type="ECO:0000256" key="6">
    <source>
        <dbReference type="SAM" id="MobiDB-lite"/>
    </source>
</evidence>
<evidence type="ECO:0000313" key="8">
    <source>
        <dbReference type="EMBL" id="CAI9116528.1"/>
    </source>
</evidence>
<evidence type="ECO:0000256" key="3">
    <source>
        <dbReference type="ARBA" id="ARBA00022821"/>
    </source>
</evidence>
<dbReference type="CDD" id="cd06464">
    <property type="entry name" value="ACD_sHsps-like"/>
    <property type="match status" value="1"/>
</dbReference>
<dbReference type="Gene3D" id="2.60.40.790">
    <property type="match status" value="1"/>
</dbReference>
<feature type="compositionally biased region" description="Basic and acidic residues" evidence="6">
    <location>
        <begin position="224"/>
        <end position="250"/>
    </location>
</feature>
<keyword evidence="2" id="KW-0472">Membrane</keyword>
<keyword evidence="9" id="KW-1185">Reference proteome</keyword>
<protein>
    <submittedName>
        <fullName evidence="8">OLC1v1017701C1</fullName>
    </submittedName>
</protein>
<dbReference type="Pfam" id="PF00011">
    <property type="entry name" value="HSP20"/>
    <property type="match status" value="1"/>
</dbReference>
<gene>
    <name evidence="8" type="ORF">OLC1_LOCUS22800</name>
</gene>
<comment type="similarity">
    <text evidence="4 5">Belongs to the small heat shock protein (HSP20) family.</text>
</comment>
<dbReference type="EMBL" id="OX459125">
    <property type="protein sequence ID" value="CAI9116528.1"/>
    <property type="molecule type" value="Genomic_DNA"/>
</dbReference>
<comment type="subcellular location">
    <subcellularLocation>
        <location evidence="1">Cell membrane</location>
        <topology evidence="1">Single-pass membrane protein</topology>
    </subcellularLocation>
</comment>
<name>A0AAV1EA41_OLDCO</name>
<evidence type="ECO:0000256" key="1">
    <source>
        <dbReference type="ARBA" id="ARBA00004162"/>
    </source>
</evidence>
<dbReference type="Proteomes" id="UP001161247">
    <property type="component" value="Chromosome 8"/>
</dbReference>
<feature type="compositionally biased region" description="Basic and acidic residues" evidence="6">
    <location>
        <begin position="278"/>
        <end position="288"/>
    </location>
</feature>
<feature type="compositionally biased region" description="Basic and acidic residues" evidence="6">
    <location>
        <begin position="319"/>
        <end position="328"/>
    </location>
</feature>
<accession>A0AAV1EA41</accession>
<dbReference type="InterPro" id="IPR008978">
    <property type="entry name" value="HSP20-like_chaperone"/>
</dbReference>
<dbReference type="PANTHER" id="PTHR43670">
    <property type="entry name" value="HEAT SHOCK PROTEIN 26"/>
    <property type="match status" value="1"/>
</dbReference>
<evidence type="ECO:0000256" key="2">
    <source>
        <dbReference type="ARBA" id="ARBA00022475"/>
    </source>
</evidence>
<dbReference type="InterPro" id="IPR002068">
    <property type="entry name" value="A-crystallin/Hsp20_dom"/>
</dbReference>
<feature type="compositionally biased region" description="Acidic residues" evidence="6">
    <location>
        <begin position="309"/>
        <end position="318"/>
    </location>
</feature>
<feature type="compositionally biased region" description="Polar residues" evidence="6">
    <location>
        <begin position="195"/>
        <end position="223"/>
    </location>
</feature>
<reference evidence="8" key="1">
    <citation type="submission" date="2023-03" db="EMBL/GenBank/DDBJ databases">
        <authorList>
            <person name="Julca I."/>
        </authorList>
    </citation>
    <scope>NUCLEOTIDE SEQUENCE</scope>
</reference>
<dbReference type="GO" id="GO:0005886">
    <property type="term" value="C:plasma membrane"/>
    <property type="evidence" value="ECO:0007669"/>
    <property type="project" value="UniProtKB-SubCell"/>
</dbReference>
<evidence type="ECO:0000256" key="4">
    <source>
        <dbReference type="PROSITE-ProRule" id="PRU00285"/>
    </source>
</evidence>
<organism evidence="8 9">
    <name type="scientific">Oldenlandia corymbosa var. corymbosa</name>
    <dbReference type="NCBI Taxonomy" id="529605"/>
    <lineage>
        <taxon>Eukaryota</taxon>
        <taxon>Viridiplantae</taxon>
        <taxon>Streptophyta</taxon>
        <taxon>Embryophyta</taxon>
        <taxon>Tracheophyta</taxon>
        <taxon>Spermatophyta</taxon>
        <taxon>Magnoliopsida</taxon>
        <taxon>eudicotyledons</taxon>
        <taxon>Gunneridae</taxon>
        <taxon>Pentapetalae</taxon>
        <taxon>asterids</taxon>
        <taxon>lamiids</taxon>
        <taxon>Gentianales</taxon>
        <taxon>Rubiaceae</taxon>
        <taxon>Rubioideae</taxon>
        <taxon>Spermacoceae</taxon>
        <taxon>Hedyotis-Oldenlandia complex</taxon>
        <taxon>Oldenlandia</taxon>
    </lineage>
</organism>
<evidence type="ECO:0000256" key="5">
    <source>
        <dbReference type="RuleBase" id="RU003616"/>
    </source>
</evidence>
<dbReference type="PROSITE" id="PS01031">
    <property type="entry name" value="SHSP"/>
    <property type="match status" value="1"/>
</dbReference>
<keyword evidence="2" id="KW-1003">Cell membrane</keyword>
<feature type="domain" description="SHSP" evidence="7">
    <location>
        <begin position="23"/>
        <end position="139"/>
    </location>
</feature>
<dbReference type="SUPFAM" id="SSF49764">
    <property type="entry name" value="HSP20-like chaperones"/>
    <property type="match status" value="1"/>
</dbReference>